<evidence type="ECO:0000313" key="3">
    <source>
        <dbReference type="WBParaSite" id="scf7180000421518.g7113"/>
    </source>
</evidence>
<keyword evidence="2" id="KW-1185">Reference proteome</keyword>
<evidence type="ECO:0000256" key="1">
    <source>
        <dbReference type="ARBA" id="ARBA00009884"/>
    </source>
</evidence>
<dbReference type="InterPro" id="IPR043154">
    <property type="entry name" value="Sec-1-like_dom1"/>
</dbReference>
<dbReference type="Gene3D" id="3.40.50.2060">
    <property type="match status" value="1"/>
</dbReference>
<dbReference type="AlphaFoldDB" id="A0A915NZN5"/>
<evidence type="ECO:0000313" key="2">
    <source>
        <dbReference type="Proteomes" id="UP000887560"/>
    </source>
</evidence>
<dbReference type="Gene3D" id="3.40.50.1910">
    <property type="match status" value="1"/>
</dbReference>
<name>A0A915NZN5_9BILA</name>
<dbReference type="SUPFAM" id="SSF56815">
    <property type="entry name" value="Sec1/munc18-like (SM) proteins"/>
    <property type="match status" value="2"/>
</dbReference>
<dbReference type="Proteomes" id="UP000887560">
    <property type="component" value="Unplaced"/>
</dbReference>
<dbReference type="InterPro" id="IPR001619">
    <property type="entry name" value="Sec1-like"/>
</dbReference>
<dbReference type="InterPro" id="IPR027482">
    <property type="entry name" value="Sec1-like_dom2"/>
</dbReference>
<dbReference type="WBParaSite" id="scf7180000421518.g7113">
    <property type="protein sequence ID" value="scf7180000421518.g7113"/>
    <property type="gene ID" value="scf7180000421518.g7113"/>
</dbReference>
<dbReference type="Pfam" id="PF00995">
    <property type="entry name" value="Sec1"/>
    <property type="match status" value="1"/>
</dbReference>
<comment type="similarity">
    <text evidence="1">Belongs to the STXBP/unc-18/SEC1 family.</text>
</comment>
<dbReference type="InterPro" id="IPR036045">
    <property type="entry name" value="Sec1-like_sf"/>
</dbReference>
<organism evidence="2 3">
    <name type="scientific">Meloidogyne floridensis</name>
    <dbReference type="NCBI Taxonomy" id="298350"/>
    <lineage>
        <taxon>Eukaryota</taxon>
        <taxon>Metazoa</taxon>
        <taxon>Ecdysozoa</taxon>
        <taxon>Nematoda</taxon>
        <taxon>Chromadorea</taxon>
        <taxon>Rhabditida</taxon>
        <taxon>Tylenchina</taxon>
        <taxon>Tylenchomorpha</taxon>
        <taxon>Tylenchoidea</taxon>
        <taxon>Meloidogynidae</taxon>
        <taxon>Meloidogyninae</taxon>
        <taxon>Meloidogyne</taxon>
    </lineage>
</organism>
<accession>A0A915NZN5</accession>
<proteinExistence type="inferred from homology"/>
<protein>
    <submittedName>
        <fullName evidence="3">Sec1 family domain-containing protein 1</fullName>
    </submittedName>
</protein>
<reference evidence="3" key="1">
    <citation type="submission" date="2022-11" db="UniProtKB">
        <authorList>
            <consortium name="WormBaseParasite"/>
        </authorList>
    </citation>
    <scope>IDENTIFICATION</scope>
</reference>
<dbReference type="PANTHER" id="PTHR11679">
    <property type="entry name" value="VESICLE PROTEIN SORTING-ASSOCIATED"/>
    <property type="match status" value="1"/>
</dbReference>
<sequence length="315" mass="35651">METLRSRQTAALKQLLNLNQPFTQSLAVEPTWKLLIFDGYGQDIISPLLNVKQLREAGVTLHMLGLILELVSSLQDLPVPSKVPSDSGTFLWTSRAGGFLDLHLNSQRETLPDVPAVYFVSPTESNIQIICNDLRKSMYDSYYFNMIYPLPRPLLEDLALSAVEGEIVQQVQKVTDQFLAFISLEDDLFMLSRYSQTSPYSFFALNNPSASDESMNKIISSIANGLFSICITLGVVPIIKCPKNNAAERKLDQKIRDNLRDARNNLFTQENVRASHLNIHRPVLVIADRSLDLSTMLHHTWTYQAMIADILVWFF</sequence>
<dbReference type="GO" id="GO:0016192">
    <property type="term" value="P:vesicle-mediated transport"/>
    <property type="evidence" value="ECO:0007669"/>
    <property type="project" value="InterPro"/>
</dbReference>